<keyword evidence="1" id="KW-0704">Schiff base</keyword>
<sequence length="392" mass="44099">MSENAWRRLQALSNETEIWWDSSPLVWPNFVESYMAGLPEEDRAWFKNETDGMFLDAPVENWAFKGCTTNPPLSWAVIQKRTDEWVEIIKEKRKSYKGKSQYGLFKEVYLETVKRGAEKLLPLFEASDGKLGHISGQVDPNLIKDEAAMKEMADEVAAQSPNVMVKIPASTAGIPIFKYLASKGIATNATTCFNVPQIMAVAHSVAEGRKEHLAAGGNRKGWKAVITQMSGRLEDSAAFRGYINKMNMDISPLELRVASEAVVKKTANLLIERDLPLKMLQCSARKHIDFEGNVFYPHIEMFAGGPLVYTVPPAVIGDYLYHYRNREIVNNWNNTPDAAVMDKLLQVPYFKKSYEEDGYAVEQFDEITSLKENAAVFSAATNDMIDFVGKFV</sequence>
<dbReference type="GO" id="GO:0005975">
    <property type="term" value="P:carbohydrate metabolic process"/>
    <property type="evidence" value="ECO:0007669"/>
    <property type="project" value="InterPro"/>
</dbReference>
<dbReference type="EMBL" id="JAQQAL010000030">
    <property type="protein sequence ID" value="MDC7227657.1"/>
    <property type="molecule type" value="Genomic_DNA"/>
</dbReference>
<evidence type="ECO:0000313" key="3">
    <source>
        <dbReference type="Proteomes" id="UP001221217"/>
    </source>
</evidence>
<evidence type="ECO:0000256" key="1">
    <source>
        <dbReference type="ARBA" id="ARBA00023270"/>
    </source>
</evidence>
<dbReference type="Proteomes" id="UP001221217">
    <property type="component" value="Unassembled WGS sequence"/>
</dbReference>
<comment type="caution">
    <text evidence="2">The sequence shown here is derived from an EMBL/GenBank/DDBJ whole genome shotgun (WGS) entry which is preliminary data.</text>
</comment>
<dbReference type="InterPro" id="IPR001585">
    <property type="entry name" value="TAL/FSA"/>
</dbReference>
<evidence type="ECO:0000313" key="2">
    <source>
        <dbReference type="EMBL" id="MDC7227657.1"/>
    </source>
</evidence>
<dbReference type="Gene3D" id="3.20.20.70">
    <property type="entry name" value="Aldolase class I"/>
    <property type="match status" value="1"/>
</dbReference>
<dbReference type="PANTHER" id="PTHR10683:SF31">
    <property type="entry name" value="TRANSALDOLASE"/>
    <property type="match status" value="1"/>
</dbReference>
<reference evidence="2 3" key="1">
    <citation type="submission" date="2022-12" db="EMBL/GenBank/DDBJ databases">
        <title>Metagenome assembled genome from gulf of manar.</title>
        <authorList>
            <person name="Kohli P."/>
            <person name="Pk S."/>
            <person name="Venkata Ramana C."/>
            <person name="Sasikala C."/>
        </authorList>
    </citation>
    <scope>NUCLEOTIDE SEQUENCE [LARGE SCALE GENOMIC DNA]</scope>
    <source>
        <strain evidence="2">JB008</strain>
    </source>
</reference>
<organism evidence="2 3">
    <name type="scientific">Candidatus Thalassospirochaeta sargassi</name>
    <dbReference type="NCBI Taxonomy" id="3119039"/>
    <lineage>
        <taxon>Bacteria</taxon>
        <taxon>Pseudomonadati</taxon>
        <taxon>Spirochaetota</taxon>
        <taxon>Spirochaetia</taxon>
        <taxon>Spirochaetales</taxon>
        <taxon>Spirochaetaceae</taxon>
        <taxon>Candidatus Thalassospirochaeta</taxon>
    </lineage>
</organism>
<name>A0AAJ1MKF6_9SPIO</name>
<dbReference type="InterPro" id="IPR013785">
    <property type="entry name" value="Aldolase_TIM"/>
</dbReference>
<dbReference type="Pfam" id="PF00923">
    <property type="entry name" value="TAL_FSA"/>
    <property type="match status" value="1"/>
</dbReference>
<gene>
    <name evidence="2" type="ORF">PQJ61_12905</name>
</gene>
<dbReference type="PANTHER" id="PTHR10683">
    <property type="entry name" value="TRANSALDOLASE"/>
    <property type="match status" value="1"/>
</dbReference>
<proteinExistence type="predicted"/>
<protein>
    <submittedName>
        <fullName evidence="2">Transaldolase family protein</fullName>
    </submittedName>
</protein>
<dbReference type="AlphaFoldDB" id="A0AAJ1MKF6"/>
<dbReference type="SUPFAM" id="SSF51569">
    <property type="entry name" value="Aldolase"/>
    <property type="match status" value="1"/>
</dbReference>
<accession>A0AAJ1MKF6</accession>